<evidence type="ECO:0000256" key="5">
    <source>
        <dbReference type="ARBA" id="ARBA00023251"/>
    </source>
</evidence>
<evidence type="ECO:0000256" key="6">
    <source>
        <dbReference type="RuleBase" id="RU361157"/>
    </source>
</evidence>
<keyword evidence="4 6" id="KW-0472">Membrane</keyword>
<feature type="transmembrane region" description="Helical" evidence="6">
    <location>
        <begin position="46"/>
        <end position="68"/>
    </location>
</feature>
<feature type="transmembrane region" description="Helical" evidence="6">
    <location>
        <begin position="80"/>
        <end position="107"/>
    </location>
</feature>
<sequence>MTSADLYPFSQAPITRLLLGRRAFGSMGGGKAGVLIERNVMVYRRVWVAMVSGFFEPVFYLLSIGVGLGKLTGAVDGVPYAHYVAPGLLAVSAMNGAVFDATFNVFFKIKYAKIYDAMLATPLRVGDIALGDIMWAQLRGLMYSAAFLVIMLAMGLVHSWWALLALPVTVLIGFAFGAVGMAATSFMRSWQDFDMITLALMPMFLFSGAFYPLSVYNPQIRVLIEALPLYHGIDLLRALTLGRVHIGLLWDVLYLTVMALIGAAVAARRLEKLLLT</sequence>
<dbReference type="PRINTS" id="PR00164">
    <property type="entry name" value="ABC2TRNSPORT"/>
</dbReference>
<name>A0ABS5KVP0_9ACTN</name>
<organism evidence="8 9">
    <name type="scientific">Catenulispora pinistramenti</name>
    <dbReference type="NCBI Taxonomy" id="2705254"/>
    <lineage>
        <taxon>Bacteria</taxon>
        <taxon>Bacillati</taxon>
        <taxon>Actinomycetota</taxon>
        <taxon>Actinomycetes</taxon>
        <taxon>Catenulisporales</taxon>
        <taxon>Catenulisporaceae</taxon>
        <taxon>Catenulispora</taxon>
    </lineage>
</organism>
<evidence type="ECO:0000256" key="4">
    <source>
        <dbReference type="ARBA" id="ARBA00023136"/>
    </source>
</evidence>
<gene>
    <name evidence="8" type="ORF">KGQ19_24910</name>
</gene>
<feature type="transmembrane region" description="Helical" evidence="6">
    <location>
        <begin position="128"/>
        <end position="154"/>
    </location>
</feature>
<comment type="caution">
    <text evidence="8">The sequence shown here is derived from an EMBL/GenBank/DDBJ whole genome shotgun (WGS) entry which is preliminary data.</text>
</comment>
<comment type="subcellular location">
    <subcellularLocation>
        <location evidence="6">Cell membrane</location>
        <topology evidence="6">Multi-pass membrane protein</topology>
    </subcellularLocation>
    <subcellularLocation>
        <location evidence="1">Membrane</location>
        <topology evidence="1">Multi-pass membrane protein</topology>
    </subcellularLocation>
</comment>
<dbReference type="Proteomes" id="UP000730482">
    <property type="component" value="Unassembled WGS sequence"/>
</dbReference>
<dbReference type="RefSeq" id="WP_212012266.1">
    <property type="nucleotide sequence ID" value="NZ_JAAFYZ010000092.1"/>
</dbReference>
<protein>
    <recommendedName>
        <fullName evidence="6">Transport permease protein</fullName>
    </recommendedName>
</protein>
<dbReference type="PANTHER" id="PTHR43229">
    <property type="entry name" value="NODULATION PROTEIN J"/>
    <property type="match status" value="1"/>
</dbReference>
<evidence type="ECO:0000259" key="7">
    <source>
        <dbReference type="PROSITE" id="PS51012"/>
    </source>
</evidence>
<dbReference type="InterPro" id="IPR047817">
    <property type="entry name" value="ABC2_TM_bact-type"/>
</dbReference>
<accession>A0ABS5KVP0</accession>
<dbReference type="PANTHER" id="PTHR43229:SF2">
    <property type="entry name" value="NODULATION PROTEIN J"/>
    <property type="match status" value="1"/>
</dbReference>
<dbReference type="Pfam" id="PF01061">
    <property type="entry name" value="ABC2_membrane"/>
    <property type="match status" value="1"/>
</dbReference>
<keyword evidence="5" id="KW-0046">Antibiotic resistance</keyword>
<feature type="domain" description="ABC transmembrane type-2" evidence="7">
    <location>
        <begin position="48"/>
        <end position="273"/>
    </location>
</feature>
<evidence type="ECO:0000256" key="1">
    <source>
        <dbReference type="ARBA" id="ARBA00004141"/>
    </source>
</evidence>
<evidence type="ECO:0000256" key="3">
    <source>
        <dbReference type="ARBA" id="ARBA00022989"/>
    </source>
</evidence>
<feature type="transmembrane region" description="Helical" evidence="6">
    <location>
        <begin position="195"/>
        <end position="213"/>
    </location>
</feature>
<keyword evidence="6" id="KW-0813">Transport</keyword>
<dbReference type="PIRSF" id="PIRSF006648">
    <property type="entry name" value="DrrB"/>
    <property type="match status" value="1"/>
</dbReference>
<evidence type="ECO:0000313" key="9">
    <source>
        <dbReference type="Proteomes" id="UP000730482"/>
    </source>
</evidence>
<feature type="transmembrane region" description="Helical" evidence="6">
    <location>
        <begin position="160"/>
        <end position="183"/>
    </location>
</feature>
<dbReference type="InterPro" id="IPR000412">
    <property type="entry name" value="ABC_2_transport"/>
</dbReference>
<keyword evidence="9" id="KW-1185">Reference proteome</keyword>
<proteinExistence type="inferred from homology"/>
<feature type="transmembrane region" description="Helical" evidence="6">
    <location>
        <begin position="244"/>
        <end position="267"/>
    </location>
</feature>
<dbReference type="InterPro" id="IPR013525">
    <property type="entry name" value="ABC2_TM"/>
</dbReference>
<dbReference type="EMBL" id="JAAFYZ010000092">
    <property type="protein sequence ID" value="MBS2550111.1"/>
    <property type="molecule type" value="Genomic_DNA"/>
</dbReference>
<keyword evidence="6" id="KW-1003">Cell membrane</keyword>
<reference evidence="8 9" key="1">
    <citation type="submission" date="2020-02" db="EMBL/GenBank/DDBJ databases">
        <title>Acidophilic actinobacteria isolated from forest soil.</title>
        <authorList>
            <person name="Golinska P."/>
        </authorList>
    </citation>
    <scope>NUCLEOTIDE SEQUENCE [LARGE SCALE GENOMIC DNA]</scope>
    <source>
        <strain evidence="8 9">NL8</strain>
    </source>
</reference>
<keyword evidence="2 6" id="KW-0812">Transmembrane</keyword>
<dbReference type="PROSITE" id="PS51012">
    <property type="entry name" value="ABC_TM2"/>
    <property type="match status" value="1"/>
</dbReference>
<comment type="similarity">
    <text evidence="6">Belongs to the ABC-2 integral membrane protein family.</text>
</comment>
<evidence type="ECO:0000313" key="8">
    <source>
        <dbReference type="EMBL" id="MBS2550111.1"/>
    </source>
</evidence>
<keyword evidence="3 6" id="KW-1133">Transmembrane helix</keyword>
<evidence type="ECO:0000256" key="2">
    <source>
        <dbReference type="ARBA" id="ARBA00022692"/>
    </source>
</evidence>
<dbReference type="InterPro" id="IPR051784">
    <property type="entry name" value="Nod_factor_ABC_transporter"/>
</dbReference>